<name>A0A7J6DQE5_CANSA</name>
<evidence type="ECO:0000256" key="2">
    <source>
        <dbReference type="ARBA" id="ARBA00022692"/>
    </source>
</evidence>
<dbReference type="InterPro" id="IPR001898">
    <property type="entry name" value="SLC13A/DASS"/>
</dbReference>
<dbReference type="AlphaFoldDB" id="A0A7J6DQE5"/>
<dbReference type="GO" id="GO:0005886">
    <property type="term" value="C:plasma membrane"/>
    <property type="evidence" value="ECO:0007669"/>
    <property type="project" value="TreeGrafter"/>
</dbReference>
<dbReference type="EMBL" id="JAATIP010000634">
    <property type="protein sequence ID" value="KAF4347819.1"/>
    <property type="molecule type" value="Genomic_DNA"/>
</dbReference>
<feature type="transmembrane region" description="Helical" evidence="5">
    <location>
        <begin position="46"/>
        <end position="64"/>
    </location>
</feature>
<dbReference type="GO" id="GO:0015140">
    <property type="term" value="F:malate transmembrane transporter activity"/>
    <property type="evidence" value="ECO:0007669"/>
    <property type="project" value="UniProtKB-ARBA"/>
</dbReference>
<proteinExistence type="predicted"/>
<dbReference type="PANTHER" id="PTHR10283">
    <property type="entry name" value="SOLUTE CARRIER FAMILY 13 MEMBER"/>
    <property type="match status" value="1"/>
</dbReference>
<keyword evidence="4 5" id="KW-0472">Membrane</keyword>
<reference evidence="6 7" key="1">
    <citation type="journal article" date="2020" name="bioRxiv">
        <title>Sequence and annotation of 42 cannabis genomes reveals extensive copy number variation in cannabinoid synthesis and pathogen resistance genes.</title>
        <authorList>
            <person name="Mckernan K.J."/>
            <person name="Helbert Y."/>
            <person name="Kane L.T."/>
            <person name="Ebling H."/>
            <person name="Zhang L."/>
            <person name="Liu B."/>
            <person name="Eaton Z."/>
            <person name="Mclaughlin S."/>
            <person name="Kingan S."/>
            <person name="Baybayan P."/>
            <person name="Concepcion G."/>
            <person name="Jordan M."/>
            <person name="Riva A."/>
            <person name="Barbazuk W."/>
            <person name="Harkins T."/>
        </authorList>
    </citation>
    <scope>NUCLEOTIDE SEQUENCE [LARGE SCALE GENOMIC DNA]</scope>
    <source>
        <strain evidence="7">cv. Jamaican Lion 4</strain>
        <tissue evidence="6">Leaf</tissue>
    </source>
</reference>
<sequence length="171" mass="19111">MASTPVTVDHDDPKNPLLPVITDHPIQRPAESFQFSLQSILTPKNVFILLGPLLCAVICLCVKLDGPTSSRNMLAVLAWIFVWWMTEAVPMPITSMAPLFLFPLFGICSSDDVAHSYMDDVIALVLGSFILALAVEHYNIHRRLALNVLQKLIVNYSNMLRGDPVEMDRQH</sequence>
<protein>
    <recommendedName>
        <fullName evidence="8">Tonoplast dicarboxylate transporter</fullName>
    </recommendedName>
</protein>
<evidence type="ECO:0000313" key="7">
    <source>
        <dbReference type="Proteomes" id="UP000525078"/>
    </source>
</evidence>
<evidence type="ECO:0000256" key="5">
    <source>
        <dbReference type="SAM" id="Phobius"/>
    </source>
</evidence>
<feature type="transmembrane region" description="Helical" evidence="5">
    <location>
        <begin position="76"/>
        <end position="101"/>
    </location>
</feature>
<feature type="transmembrane region" description="Helical" evidence="5">
    <location>
        <begin position="121"/>
        <end position="140"/>
    </location>
</feature>
<evidence type="ECO:0000256" key="1">
    <source>
        <dbReference type="ARBA" id="ARBA00004141"/>
    </source>
</evidence>
<accession>A0A7J6DQE5</accession>
<comment type="subcellular location">
    <subcellularLocation>
        <location evidence="1">Membrane</location>
        <topology evidence="1">Multi-pass membrane protein</topology>
    </subcellularLocation>
</comment>
<dbReference type="Pfam" id="PF00939">
    <property type="entry name" value="Na_sulph_symp"/>
    <property type="match status" value="1"/>
</dbReference>
<comment type="caution">
    <text evidence="6">The sequence shown here is derived from an EMBL/GenBank/DDBJ whole genome shotgun (WGS) entry which is preliminary data.</text>
</comment>
<gene>
    <name evidence="6" type="ORF">F8388_021706</name>
</gene>
<dbReference type="Proteomes" id="UP000525078">
    <property type="component" value="Unassembled WGS sequence"/>
</dbReference>
<evidence type="ECO:0000313" key="6">
    <source>
        <dbReference type="EMBL" id="KAF4347819.1"/>
    </source>
</evidence>
<dbReference type="PANTHER" id="PTHR10283:SF82">
    <property type="entry name" value="SOLUTE CARRIER FAMILY 13 MEMBER 2"/>
    <property type="match status" value="1"/>
</dbReference>
<keyword evidence="3 5" id="KW-1133">Transmembrane helix</keyword>
<evidence type="ECO:0000256" key="3">
    <source>
        <dbReference type="ARBA" id="ARBA00022989"/>
    </source>
</evidence>
<evidence type="ECO:0000256" key="4">
    <source>
        <dbReference type="ARBA" id="ARBA00023136"/>
    </source>
</evidence>
<organism evidence="6 7">
    <name type="scientific">Cannabis sativa</name>
    <name type="common">Hemp</name>
    <name type="synonym">Marijuana</name>
    <dbReference type="NCBI Taxonomy" id="3483"/>
    <lineage>
        <taxon>Eukaryota</taxon>
        <taxon>Viridiplantae</taxon>
        <taxon>Streptophyta</taxon>
        <taxon>Embryophyta</taxon>
        <taxon>Tracheophyta</taxon>
        <taxon>Spermatophyta</taxon>
        <taxon>Magnoliopsida</taxon>
        <taxon>eudicotyledons</taxon>
        <taxon>Gunneridae</taxon>
        <taxon>Pentapetalae</taxon>
        <taxon>rosids</taxon>
        <taxon>fabids</taxon>
        <taxon>Rosales</taxon>
        <taxon>Cannabaceae</taxon>
        <taxon>Cannabis</taxon>
    </lineage>
</organism>
<keyword evidence="2 5" id="KW-0812">Transmembrane</keyword>
<evidence type="ECO:0008006" key="8">
    <source>
        <dbReference type="Google" id="ProtNLM"/>
    </source>
</evidence>